<dbReference type="Gene3D" id="3.40.50.1820">
    <property type="entry name" value="alpha/beta hydrolase"/>
    <property type="match status" value="1"/>
</dbReference>
<dbReference type="RefSeq" id="WP_169937293.1">
    <property type="nucleotide sequence ID" value="NZ_CP048833.1"/>
</dbReference>
<dbReference type="Proteomes" id="UP000502549">
    <property type="component" value="Chromosome"/>
</dbReference>
<evidence type="ECO:0000313" key="3">
    <source>
        <dbReference type="Proteomes" id="UP000502549"/>
    </source>
</evidence>
<dbReference type="Pfam" id="PF12697">
    <property type="entry name" value="Abhydrolase_6"/>
    <property type="match status" value="1"/>
</dbReference>
<dbReference type="InterPro" id="IPR000073">
    <property type="entry name" value="AB_hydrolase_1"/>
</dbReference>
<proteinExistence type="predicted"/>
<dbReference type="InterPro" id="IPR029058">
    <property type="entry name" value="AB_hydrolase_fold"/>
</dbReference>
<dbReference type="EMBL" id="CP048833">
    <property type="protein sequence ID" value="QJP08222.1"/>
    <property type="molecule type" value="Genomic_DNA"/>
</dbReference>
<dbReference type="KEGG" id="pmui:G4G71_10140"/>
<keyword evidence="2" id="KW-0378">Hydrolase</keyword>
<accession>A0A7Z3BK31</accession>
<organism evidence="2 3">
    <name type="scientific">Pseudomonas multiresinivorans</name>
    <dbReference type="NCBI Taxonomy" id="95301"/>
    <lineage>
        <taxon>Bacteria</taxon>
        <taxon>Pseudomonadati</taxon>
        <taxon>Pseudomonadota</taxon>
        <taxon>Gammaproteobacteria</taxon>
        <taxon>Pseudomonadales</taxon>
        <taxon>Pseudomonadaceae</taxon>
        <taxon>Pseudomonas</taxon>
    </lineage>
</organism>
<feature type="domain" description="AB hydrolase-1" evidence="1">
    <location>
        <begin position="3"/>
        <end position="216"/>
    </location>
</feature>
<dbReference type="GO" id="GO:0016787">
    <property type="term" value="F:hydrolase activity"/>
    <property type="evidence" value="ECO:0007669"/>
    <property type="project" value="UniProtKB-KW"/>
</dbReference>
<sequence length="225" mass="24349">MRLLLLPGLNGSNRLFTPLLPHLPTNLTVECLELPEEGAQDYPSLADALEPKLGSTPFVLLGESFSGPLARMLAQRSPAGLRGIVFAATFAERPSPLLSLLQFLPLPPAALLAQRRLIRQFCVGRSASEALVNLIADEVRRLPAAQIQARLKVLAQLRKSTSPLRTPCLSLVPLNDQLVSRRARASVAAGCENIRTKEITGPHFLLQSRPEPCAAAIVAFLNELS</sequence>
<dbReference type="AlphaFoldDB" id="A0A7Z3BK31"/>
<name>A0A7Z3BK31_9PSED</name>
<keyword evidence="3" id="KW-1185">Reference proteome</keyword>
<protein>
    <submittedName>
        <fullName evidence="2">Alpha/beta hydrolase</fullName>
    </submittedName>
</protein>
<gene>
    <name evidence="2" type="ORF">G4G71_10140</name>
</gene>
<evidence type="ECO:0000313" key="2">
    <source>
        <dbReference type="EMBL" id="QJP08222.1"/>
    </source>
</evidence>
<reference evidence="2 3" key="1">
    <citation type="submission" date="2020-02" db="EMBL/GenBank/DDBJ databases">
        <title>Complete genome sequence of Pseudomonas multiresinivorans ORNL1.</title>
        <authorList>
            <person name="Podar M."/>
        </authorList>
    </citation>
    <scope>NUCLEOTIDE SEQUENCE [LARGE SCALE GENOMIC DNA]</scope>
    <source>
        <strain evidence="3">populi</strain>
    </source>
</reference>
<dbReference type="SUPFAM" id="SSF53474">
    <property type="entry name" value="alpha/beta-Hydrolases"/>
    <property type="match status" value="1"/>
</dbReference>
<evidence type="ECO:0000259" key="1">
    <source>
        <dbReference type="Pfam" id="PF12697"/>
    </source>
</evidence>